<evidence type="ECO:0000313" key="2">
    <source>
        <dbReference type="Proteomes" id="UP000011713"/>
    </source>
</evidence>
<dbReference type="EMBL" id="JH598031">
    <property type="status" value="NOT_ANNOTATED_CDS"/>
    <property type="molecule type" value="Genomic_DNA"/>
</dbReference>
<evidence type="ECO:0000313" key="1">
    <source>
        <dbReference type="EnsemblProtists" id="HpaP802980"/>
    </source>
</evidence>
<protein>
    <submittedName>
        <fullName evidence="1">Uncharacterized protein</fullName>
    </submittedName>
</protein>
<reference evidence="1" key="2">
    <citation type="submission" date="2015-06" db="UniProtKB">
        <authorList>
            <consortium name="EnsemblProtists"/>
        </authorList>
    </citation>
    <scope>IDENTIFICATION</scope>
    <source>
        <strain evidence="1">Emoy2</strain>
    </source>
</reference>
<keyword evidence="2" id="KW-1185">Reference proteome</keyword>
<accession>M4B9M0</accession>
<dbReference type="Proteomes" id="UP000011713">
    <property type="component" value="Unassembled WGS sequence"/>
</dbReference>
<name>M4B9M0_HYAAE</name>
<dbReference type="EnsemblProtists" id="HpaT802980">
    <property type="protein sequence ID" value="HpaP802980"/>
    <property type="gene ID" value="HpaG802980"/>
</dbReference>
<dbReference type="AlphaFoldDB" id="M4B9M0"/>
<dbReference type="VEuPathDB" id="FungiDB:HpaG802980"/>
<dbReference type="HOGENOM" id="CLU_2202077_0_0_1"/>
<sequence length="108" mass="12704">MMSHKCNTTWFQLLPKLRQVPVCFFLVSTNFCVERRIVCGTRLNFSLDMFQLGRVLVRLWLACLLCANKIRCWICFCFGYYTSSELCLDGFKCLWSYLSVSCRVNKCL</sequence>
<proteinExistence type="predicted"/>
<dbReference type="InParanoid" id="M4B9M0"/>
<organism evidence="1 2">
    <name type="scientific">Hyaloperonospora arabidopsidis (strain Emoy2)</name>
    <name type="common">Downy mildew agent</name>
    <name type="synonym">Peronospora arabidopsidis</name>
    <dbReference type="NCBI Taxonomy" id="559515"/>
    <lineage>
        <taxon>Eukaryota</taxon>
        <taxon>Sar</taxon>
        <taxon>Stramenopiles</taxon>
        <taxon>Oomycota</taxon>
        <taxon>Peronosporomycetes</taxon>
        <taxon>Peronosporales</taxon>
        <taxon>Peronosporaceae</taxon>
        <taxon>Hyaloperonospora</taxon>
    </lineage>
</organism>
<reference evidence="2" key="1">
    <citation type="journal article" date="2010" name="Science">
        <title>Signatures of adaptation to obligate biotrophy in the Hyaloperonospora arabidopsidis genome.</title>
        <authorList>
            <person name="Baxter L."/>
            <person name="Tripathy S."/>
            <person name="Ishaque N."/>
            <person name="Boot N."/>
            <person name="Cabral A."/>
            <person name="Kemen E."/>
            <person name="Thines M."/>
            <person name="Ah-Fong A."/>
            <person name="Anderson R."/>
            <person name="Badejoko W."/>
            <person name="Bittner-Eddy P."/>
            <person name="Boore J.L."/>
            <person name="Chibucos M.C."/>
            <person name="Coates M."/>
            <person name="Dehal P."/>
            <person name="Delehaunty K."/>
            <person name="Dong S."/>
            <person name="Downton P."/>
            <person name="Dumas B."/>
            <person name="Fabro G."/>
            <person name="Fronick C."/>
            <person name="Fuerstenberg S.I."/>
            <person name="Fulton L."/>
            <person name="Gaulin E."/>
            <person name="Govers F."/>
            <person name="Hughes L."/>
            <person name="Humphray S."/>
            <person name="Jiang R.H."/>
            <person name="Judelson H."/>
            <person name="Kamoun S."/>
            <person name="Kyung K."/>
            <person name="Meijer H."/>
            <person name="Minx P."/>
            <person name="Morris P."/>
            <person name="Nelson J."/>
            <person name="Phuntumart V."/>
            <person name="Qutob D."/>
            <person name="Rehmany A."/>
            <person name="Rougon-Cardoso A."/>
            <person name="Ryden P."/>
            <person name="Torto-Alalibo T."/>
            <person name="Studholme D."/>
            <person name="Wang Y."/>
            <person name="Win J."/>
            <person name="Wood J."/>
            <person name="Clifton S.W."/>
            <person name="Rogers J."/>
            <person name="Van den Ackerveken G."/>
            <person name="Jones J.D."/>
            <person name="McDowell J.M."/>
            <person name="Beynon J."/>
            <person name="Tyler B.M."/>
        </authorList>
    </citation>
    <scope>NUCLEOTIDE SEQUENCE [LARGE SCALE GENOMIC DNA]</scope>
    <source>
        <strain evidence="2">Emoy2</strain>
    </source>
</reference>